<dbReference type="Gene3D" id="1.50.10.10">
    <property type="match status" value="2"/>
</dbReference>
<comment type="similarity">
    <text evidence="2 7">Belongs to the glycosyl hydrolase 47 family.</text>
</comment>
<feature type="active site" description="Proton donor" evidence="5">
    <location>
        <position position="155"/>
    </location>
</feature>
<accession>A0A1W0WXE4</accession>
<organism evidence="9 10">
    <name type="scientific">Hypsibius exemplaris</name>
    <name type="common">Freshwater tardigrade</name>
    <dbReference type="NCBI Taxonomy" id="2072580"/>
    <lineage>
        <taxon>Eukaryota</taxon>
        <taxon>Metazoa</taxon>
        <taxon>Ecdysozoa</taxon>
        <taxon>Tardigrada</taxon>
        <taxon>Eutardigrada</taxon>
        <taxon>Parachela</taxon>
        <taxon>Hypsibioidea</taxon>
        <taxon>Hypsibiidae</taxon>
        <taxon>Hypsibius</taxon>
    </lineage>
</organism>
<keyword evidence="8" id="KW-0732">Signal</keyword>
<evidence type="ECO:0000256" key="7">
    <source>
        <dbReference type="RuleBase" id="RU361193"/>
    </source>
</evidence>
<dbReference type="PANTHER" id="PTHR45679">
    <property type="entry name" value="ER DEGRADATION-ENHANCING ALPHA-MANNOSIDASE-LIKE PROTEIN 2"/>
    <property type="match status" value="1"/>
</dbReference>
<dbReference type="AlphaFoldDB" id="A0A1W0WXE4"/>
<keyword evidence="6" id="KW-0106">Calcium</keyword>
<dbReference type="GO" id="GO:1904380">
    <property type="term" value="P:endoplasmic reticulum mannose trimming"/>
    <property type="evidence" value="ECO:0007669"/>
    <property type="project" value="InterPro"/>
</dbReference>
<gene>
    <name evidence="9" type="ORF">BV898_06148</name>
</gene>
<sequence>MFRYLWPFLFLLALQPFCRSITPDVFRRYGLPVSETVLQDYGFFPEKWRDEMKQTVKEMFYFSYDSYMQHAFPLDELNPVECIGRGPDWNDPSHININDVLGNYSLTLIDSLDSSAGALDILFNVFGNISEFHRAVHLITERVSFDQDTTVQVFEATIRVLGGLLSAHLLLNDPHVFPSARLPGYDNELLDLAADLAVRLSGAFDGTATGLPHPRSTSVTGNEKTGLLGNTIDIRTGVWLDHTSGLGAGMDSFYEYLLKAYILFGDEAYLDMWNEAYNHIKVHQRMGDVSCGVDSNSHPLFINANMLSGTTANHWVDSLAAAFPAVQILAGDAPDAICLHNFYVNVWALFGALPERFNWHAEQAVIPLYPLRPELAESTYFLYRATRNPFYLHVGKMMVESLNEMARTKCGFATVHSVLDKSLEDRMESFFLSETLKYLYLLFDEDNPVNKHEERLLFTTEGHILPLSSHYQTPLWDPIATDRTDKPSYFCAAHNPLLRYALPVEVISWKSNNPDHQEPRCSQ</sequence>
<dbReference type="GO" id="GO:0005509">
    <property type="term" value="F:calcium ion binding"/>
    <property type="evidence" value="ECO:0007669"/>
    <property type="project" value="InterPro"/>
</dbReference>
<dbReference type="GO" id="GO:0044322">
    <property type="term" value="C:endoplasmic reticulum quality control compartment"/>
    <property type="evidence" value="ECO:0007669"/>
    <property type="project" value="GOC"/>
</dbReference>
<feature type="chain" id="PRO_5013026276" description="alpha-1,2-Mannosidase" evidence="8">
    <location>
        <begin position="21"/>
        <end position="523"/>
    </location>
</feature>
<comment type="cofactor">
    <cofactor evidence="6">
        <name>Ca(2+)</name>
        <dbReference type="ChEBI" id="CHEBI:29108"/>
    </cofactor>
</comment>
<protein>
    <recommendedName>
        <fullName evidence="7">alpha-1,2-Mannosidase</fullName>
        <ecNumber evidence="7">3.2.1.-</ecNumber>
    </recommendedName>
</protein>
<keyword evidence="7" id="KW-0326">Glycosidase</keyword>
<dbReference type="GO" id="GO:0005975">
    <property type="term" value="P:carbohydrate metabolic process"/>
    <property type="evidence" value="ECO:0007669"/>
    <property type="project" value="InterPro"/>
</dbReference>
<dbReference type="Pfam" id="PF01532">
    <property type="entry name" value="Glyco_hydro_47"/>
    <property type="match status" value="2"/>
</dbReference>
<evidence type="ECO:0000256" key="3">
    <source>
        <dbReference type="ARBA" id="ARBA00022824"/>
    </source>
</evidence>
<dbReference type="Proteomes" id="UP000192578">
    <property type="component" value="Unassembled WGS sequence"/>
</dbReference>
<dbReference type="EMBL" id="MTYJ01000035">
    <property type="protein sequence ID" value="OQV19880.1"/>
    <property type="molecule type" value="Genomic_DNA"/>
</dbReference>
<dbReference type="InterPro" id="IPR036026">
    <property type="entry name" value="Seven-hairpin_glycosidases"/>
</dbReference>
<evidence type="ECO:0000313" key="10">
    <source>
        <dbReference type="Proteomes" id="UP000192578"/>
    </source>
</evidence>
<keyword evidence="4" id="KW-0325">Glycoprotein</keyword>
<dbReference type="SUPFAM" id="SSF48225">
    <property type="entry name" value="Seven-hairpin glycosidases"/>
    <property type="match status" value="1"/>
</dbReference>
<comment type="subcellular location">
    <subcellularLocation>
        <location evidence="1">Endoplasmic reticulum</location>
    </subcellularLocation>
</comment>
<dbReference type="PRINTS" id="PR00747">
    <property type="entry name" value="GLYHDRLASE47"/>
</dbReference>
<keyword evidence="7" id="KW-0378">Hydrolase</keyword>
<evidence type="ECO:0000256" key="2">
    <source>
        <dbReference type="ARBA" id="ARBA00007658"/>
    </source>
</evidence>
<name>A0A1W0WXE4_HYPEX</name>
<keyword evidence="6" id="KW-0479">Metal-binding</keyword>
<keyword evidence="10" id="KW-1185">Reference proteome</keyword>
<dbReference type="OrthoDB" id="8118055at2759"/>
<evidence type="ECO:0000256" key="4">
    <source>
        <dbReference type="ARBA" id="ARBA00023180"/>
    </source>
</evidence>
<feature type="active site" evidence="5">
    <location>
        <position position="374"/>
    </location>
</feature>
<keyword evidence="3" id="KW-0256">Endoplasmic reticulum</keyword>
<proteinExistence type="inferred from homology"/>
<dbReference type="GO" id="GO:0016020">
    <property type="term" value="C:membrane"/>
    <property type="evidence" value="ECO:0007669"/>
    <property type="project" value="InterPro"/>
</dbReference>
<evidence type="ECO:0000256" key="1">
    <source>
        <dbReference type="ARBA" id="ARBA00004240"/>
    </source>
</evidence>
<feature type="signal peptide" evidence="8">
    <location>
        <begin position="1"/>
        <end position="20"/>
    </location>
</feature>
<evidence type="ECO:0000256" key="6">
    <source>
        <dbReference type="PIRSR" id="PIRSR601382-2"/>
    </source>
</evidence>
<dbReference type="InterPro" id="IPR012341">
    <property type="entry name" value="6hp_glycosidase-like_sf"/>
</dbReference>
<dbReference type="InterPro" id="IPR044674">
    <property type="entry name" value="EDEM1/2/3"/>
</dbReference>
<evidence type="ECO:0000313" key="9">
    <source>
        <dbReference type="EMBL" id="OQV19880.1"/>
    </source>
</evidence>
<feature type="active site" description="Proton donor" evidence="5">
    <location>
        <position position="355"/>
    </location>
</feature>
<evidence type="ECO:0000256" key="5">
    <source>
        <dbReference type="PIRSR" id="PIRSR601382-1"/>
    </source>
</evidence>
<feature type="active site" evidence="5">
    <location>
        <position position="251"/>
    </location>
</feature>
<dbReference type="PANTHER" id="PTHR45679:SF5">
    <property type="entry name" value="ER DEGRADATION-ENHANCING ALPHA-MANNOSIDASE-LIKE PROTEIN 1"/>
    <property type="match status" value="1"/>
</dbReference>
<reference evidence="10" key="1">
    <citation type="submission" date="2017-01" db="EMBL/GenBank/DDBJ databases">
        <title>Comparative genomics of anhydrobiosis in the tardigrade Hypsibius dujardini.</title>
        <authorList>
            <person name="Yoshida Y."/>
            <person name="Koutsovoulos G."/>
            <person name="Laetsch D."/>
            <person name="Stevens L."/>
            <person name="Kumar S."/>
            <person name="Horikawa D."/>
            <person name="Ishino K."/>
            <person name="Komine S."/>
            <person name="Tomita M."/>
            <person name="Blaxter M."/>
            <person name="Arakawa K."/>
        </authorList>
    </citation>
    <scope>NUCLEOTIDE SEQUENCE [LARGE SCALE GENOMIC DNA]</scope>
    <source>
        <strain evidence="10">Z151</strain>
    </source>
</reference>
<comment type="caution">
    <text evidence="9">The sequence shown here is derived from an EMBL/GenBank/DDBJ whole genome shotgun (WGS) entry which is preliminary data.</text>
</comment>
<feature type="binding site" evidence="6">
    <location>
        <position position="460"/>
    </location>
    <ligand>
        <name>Ca(2+)</name>
        <dbReference type="ChEBI" id="CHEBI:29108"/>
    </ligand>
</feature>
<dbReference type="EC" id="3.2.1.-" evidence="7"/>
<dbReference type="GO" id="GO:0004571">
    <property type="term" value="F:mannosyl-oligosaccharide 1,2-alpha-mannosidase activity"/>
    <property type="evidence" value="ECO:0007669"/>
    <property type="project" value="InterPro"/>
</dbReference>
<dbReference type="InterPro" id="IPR001382">
    <property type="entry name" value="Glyco_hydro_47"/>
</dbReference>
<evidence type="ECO:0000256" key="8">
    <source>
        <dbReference type="SAM" id="SignalP"/>
    </source>
</evidence>